<comment type="caution">
    <text evidence="1">The sequence shown here is derived from an EMBL/GenBank/DDBJ whole genome shotgun (WGS) entry which is preliminary data.</text>
</comment>
<accession>X6NPZ6</accession>
<sequence length="258" mass="29454">MGQRASQEAGQDANKMFQWQLLDTGTEMKFDPRSEDVCFSKNPSELVIGDTRNKIHRFELNYETELFVKKPTINVIVKFGNTVVVTKQYELKHGQMNISKHFDARGSSLIWKDSESEFFYFNCASSEMKFFDLKECIEDRYKNCKTWIPERLCINLGEGNAITLIGSSSDDVVSYDLCQVCCILCLSFSESVGLSAVPVYWGFQYNERMDCISTLNQQRGSLGLVPKFVILLISWKDGSIIWSQGCHLVHDMSFNCDG</sequence>
<protein>
    <submittedName>
        <fullName evidence="1">Uncharacterized protein</fullName>
    </submittedName>
</protein>
<dbReference type="Proteomes" id="UP000023152">
    <property type="component" value="Unassembled WGS sequence"/>
</dbReference>
<organism evidence="1 2">
    <name type="scientific">Reticulomyxa filosa</name>
    <dbReference type="NCBI Taxonomy" id="46433"/>
    <lineage>
        <taxon>Eukaryota</taxon>
        <taxon>Sar</taxon>
        <taxon>Rhizaria</taxon>
        <taxon>Retaria</taxon>
        <taxon>Foraminifera</taxon>
        <taxon>Monothalamids</taxon>
        <taxon>Reticulomyxidae</taxon>
        <taxon>Reticulomyxa</taxon>
    </lineage>
</organism>
<evidence type="ECO:0000313" key="1">
    <source>
        <dbReference type="EMBL" id="ETO27988.1"/>
    </source>
</evidence>
<gene>
    <name evidence="1" type="ORF">RFI_09144</name>
</gene>
<dbReference type="EMBL" id="ASPP01006936">
    <property type="protein sequence ID" value="ETO27988.1"/>
    <property type="molecule type" value="Genomic_DNA"/>
</dbReference>
<evidence type="ECO:0000313" key="2">
    <source>
        <dbReference type="Proteomes" id="UP000023152"/>
    </source>
</evidence>
<reference evidence="1 2" key="1">
    <citation type="journal article" date="2013" name="Curr. Biol.">
        <title>The Genome of the Foraminiferan Reticulomyxa filosa.</title>
        <authorList>
            <person name="Glockner G."/>
            <person name="Hulsmann N."/>
            <person name="Schleicher M."/>
            <person name="Noegel A.A."/>
            <person name="Eichinger L."/>
            <person name="Gallinger C."/>
            <person name="Pawlowski J."/>
            <person name="Sierra R."/>
            <person name="Euteneuer U."/>
            <person name="Pillet L."/>
            <person name="Moustafa A."/>
            <person name="Platzer M."/>
            <person name="Groth M."/>
            <person name="Szafranski K."/>
            <person name="Schliwa M."/>
        </authorList>
    </citation>
    <scope>NUCLEOTIDE SEQUENCE [LARGE SCALE GENOMIC DNA]</scope>
</reference>
<dbReference type="AlphaFoldDB" id="X6NPZ6"/>
<keyword evidence="2" id="KW-1185">Reference proteome</keyword>
<proteinExistence type="predicted"/>
<name>X6NPZ6_RETFI</name>